<dbReference type="FunFam" id="3.40.309.10:FF:000012">
    <property type="entry name" value="Betaine aldehyde dehydrogenase"/>
    <property type="match status" value="1"/>
</dbReference>
<dbReference type="Proteomes" id="UP000595332">
    <property type="component" value="Chromosome"/>
</dbReference>
<keyword evidence="5" id="KW-1185">Reference proteome</keyword>
<dbReference type="CDD" id="cd07138">
    <property type="entry name" value="ALDH_CddD_SSP0762"/>
    <property type="match status" value="1"/>
</dbReference>
<dbReference type="SUPFAM" id="SSF53720">
    <property type="entry name" value="ALDH-like"/>
    <property type="match status" value="1"/>
</dbReference>
<dbReference type="PANTHER" id="PTHR42804:SF1">
    <property type="entry name" value="ALDEHYDE DEHYDROGENASE-RELATED"/>
    <property type="match status" value="1"/>
</dbReference>
<organism evidence="4 5">
    <name type="scientific">Neptunomonas japonica JAMM 1380</name>
    <dbReference type="NCBI Taxonomy" id="1441457"/>
    <lineage>
        <taxon>Bacteria</taxon>
        <taxon>Pseudomonadati</taxon>
        <taxon>Pseudomonadota</taxon>
        <taxon>Gammaproteobacteria</taxon>
        <taxon>Oceanospirillales</taxon>
        <taxon>Oceanospirillaceae</taxon>
        <taxon>Neptunomonas</taxon>
    </lineage>
</organism>
<dbReference type="GO" id="GO:0004029">
    <property type="term" value="F:aldehyde dehydrogenase (NAD+) activity"/>
    <property type="evidence" value="ECO:0007669"/>
    <property type="project" value="UniProtKB-EC"/>
</dbReference>
<protein>
    <submittedName>
        <fullName evidence="4">Aldehyde dehydrogenase (NAD+)</fullName>
        <ecNumber evidence="4">1.2.1.3</ecNumber>
    </submittedName>
</protein>
<dbReference type="EMBL" id="AP014546">
    <property type="protein sequence ID" value="BBB29755.1"/>
    <property type="molecule type" value="Genomic_DNA"/>
</dbReference>
<dbReference type="Gene3D" id="3.40.309.10">
    <property type="entry name" value="Aldehyde Dehydrogenase, Chain A, domain 2"/>
    <property type="match status" value="1"/>
</dbReference>
<dbReference type="EC" id="1.2.1.3" evidence="4"/>
<reference evidence="4 5" key="1">
    <citation type="journal article" date="2008" name="Int. J. Syst. Evol. Microbiol.">
        <title>Neptunomonas japonica sp. nov., an Osedax japonicus symbiont-like bacterium isolated from sediment adjacent to sperm whale carcasses off Kagoshima, Japan.</title>
        <authorList>
            <person name="Miyazaki M."/>
            <person name="Nogi Y."/>
            <person name="Fujiwara Y."/>
            <person name="Kawato M."/>
            <person name="Kubokawa K."/>
            <person name="Horikoshi K."/>
        </authorList>
    </citation>
    <scope>NUCLEOTIDE SEQUENCE [LARGE SCALE GENOMIC DNA]</scope>
    <source>
        <strain evidence="4 5">JAMM 1380</strain>
    </source>
</reference>
<evidence type="ECO:0000313" key="5">
    <source>
        <dbReference type="Proteomes" id="UP000595332"/>
    </source>
</evidence>
<evidence type="ECO:0000256" key="1">
    <source>
        <dbReference type="ARBA" id="ARBA00009986"/>
    </source>
</evidence>
<dbReference type="InterPro" id="IPR016162">
    <property type="entry name" value="Ald_DH_N"/>
</dbReference>
<gene>
    <name evidence="4" type="ORF">NEJAP_1805</name>
</gene>
<accession>A0A7R6SVT0</accession>
<dbReference type="InterPro" id="IPR016163">
    <property type="entry name" value="Ald_DH_C"/>
</dbReference>
<evidence type="ECO:0000313" key="4">
    <source>
        <dbReference type="EMBL" id="BBB29755.1"/>
    </source>
</evidence>
<dbReference type="Gene3D" id="3.40.605.10">
    <property type="entry name" value="Aldehyde Dehydrogenase, Chain A, domain 1"/>
    <property type="match status" value="1"/>
</dbReference>
<feature type="domain" description="Aldehyde dehydrogenase" evidence="3">
    <location>
        <begin position="13"/>
        <end position="470"/>
    </location>
</feature>
<keyword evidence="2 4" id="KW-0560">Oxidoreductase</keyword>
<proteinExistence type="inferred from homology"/>
<dbReference type="FunFam" id="3.40.605.10:FF:000007">
    <property type="entry name" value="NAD/NADP-dependent betaine aldehyde dehydrogenase"/>
    <property type="match status" value="1"/>
</dbReference>
<dbReference type="KEGG" id="njp:NEJAP_1805"/>
<sequence>MKIINELYINGKWQTPTSGQTLTVINPATEIPCATVSLSNSVDVESAVLAAREAFKGWSMTSAKERADLMNAVANEMGNRYDDLVDAHVMTMGCPKNIAGVFHVDCPIDAMRYYAKLALQMEEVEEKGSVLILKEPVGVCAFINPWNYPLHQLIGKVAPALAAGCTIVTKPAEQTPLADLIMAEIFHKVGLPAGVFNLVFGHGRDIGPILSGHPEVDMVSFTGSTLAGIEVAKTAAPTVKRVCQELGGKSAYIITEDADIAAAVRYGVEDVMGNTGQTCNALTRMLVPSSCYQQVADLATQVLQEQVVGDPLDEITTMGPMSSKRQKETVLKYINQGIAEGAQLLAGGIEMPDKVQQGYYVKPTIFSGVTPNMSIAREEIFGPVLCILTYDCIEEAIEIANDSEYGLSSAVFAKDKASALSIARHLRAGQCYLQGSYFSIDAPFGGYKKSGNGREWGAEGMSEYIETKAVICG</sequence>
<dbReference type="PANTHER" id="PTHR42804">
    <property type="entry name" value="ALDEHYDE DEHYDROGENASE"/>
    <property type="match status" value="1"/>
</dbReference>
<name>A0A7R6SVT0_9GAMM</name>
<dbReference type="RefSeq" id="WP_201350350.1">
    <property type="nucleotide sequence ID" value="NZ_AP014546.1"/>
</dbReference>
<dbReference type="InterPro" id="IPR015590">
    <property type="entry name" value="Aldehyde_DH_dom"/>
</dbReference>
<comment type="similarity">
    <text evidence="1">Belongs to the aldehyde dehydrogenase family.</text>
</comment>
<evidence type="ECO:0000256" key="2">
    <source>
        <dbReference type="ARBA" id="ARBA00023002"/>
    </source>
</evidence>
<evidence type="ECO:0000259" key="3">
    <source>
        <dbReference type="Pfam" id="PF00171"/>
    </source>
</evidence>
<dbReference type="InterPro" id="IPR016161">
    <property type="entry name" value="Ald_DH/histidinol_DH"/>
</dbReference>
<dbReference type="AlphaFoldDB" id="A0A7R6SVT0"/>
<dbReference type="Pfam" id="PF00171">
    <property type="entry name" value="Aldedh"/>
    <property type="match status" value="1"/>
</dbReference>